<dbReference type="SUPFAM" id="SSF48452">
    <property type="entry name" value="TPR-like"/>
    <property type="match status" value="1"/>
</dbReference>
<evidence type="ECO:0000256" key="3">
    <source>
        <dbReference type="PROSITE-ProRule" id="PRU00339"/>
    </source>
</evidence>
<feature type="repeat" description="TPR" evidence="3">
    <location>
        <begin position="315"/>
        <end position="348"/>
    </location>
</feature>
<dbReference type="PROSITE" id="PS50293">
    <property type="entry name" value="TPR_REGION"/>
    <property type="match status" value="2"/>
</dbReference>
<comment type="caution">
    <text evidence="4">The sequence shown here is derived from an EMBL/GenBank/DDBJ whole genome shotgun (WGS) entry which is preliminary data.</text>
</comment>
<evidence type="ECO:0000313" key="4">
    <source>
        <dbReference type="EMBL" id="GET42227.1"/>
    </source>
</evidence>
<dbReference type="PANTHER" id="PTHR44858:SF1">
    <property type="entry name" value="UDP-N-ACETYLGLUCOSAMINE--PEPTIDE N-ACETYLGLUCOSAMINYLTRANSFERASE SPINDLY-RELATED"/>
    <property type="match status" value="1"/>
</dbReference>
<protein>
    <submittedName>
        <fullName evidence="4">TPR domain protein</fullName>
    </submittedName>
</protein>
<proteinExistence type="predicted"/>
<dbReference type="RefSeq" id="WP_226589454.1">
    <property type="nucleotide sequence ID" value="NZ_BLAY01000154.1"/>
</dbReference>
<dbReference type="SMART" id="SM00028">
    <property type="entry name" value="TPR"/>
    <property type="match status" value="4"/>
</dbReference>
<dbReference type="Pfam" id="PF13432">
    <property type="entry name" value="TPR_16"/>
    <property type="match status" value="1"/>
</dbReference>
<keyword evidence="2 3" id="KW-0802">TPR repeat</keyword>
<dbReference type="AlphaFoldDB" id="A0AAV3XH31"/>
<dbReference type="Proteomes" id="UP001050975">
    <property type="component" value="Unassembled WGS sequence"/>
</dbReference>
<organism evidence="4 5">
    <name type="scientific">Microseira wollei NIES-4236</name>
    <dbReference type="NCBI Taxonomy" id="2530354"/>
    <lineage>
        <taxon>Bacteria</taxon>
        <taxon>Bacillati</taxon>
        <taxon>Cyanobacteriota</taxon>
        <taxon>Cyanophyceae</taxon>
        <taxon>Oscillatoriophycideae</taxon>
        <taxon>Aerosakkonematales</taxon>
        <taxon>Aerosakkonemataceae</taxon>
        <taxon>Microseira</taxon>
    </lineage>
</organism>
<dbReference type="Pfam" id="PF13424">
    <property type="entry name" value="TPR_12"/>
    <property type="match status" value="1"/>
</dbReference>
<gene>
    <name evidence="4" type="ORF">MiSe_70410</name>
</gene>
<evidence type="ECO:0000256" key="1">
    <source>
        <dbReference type="ARBA" id="ARBA00022737"/>
    </source>
</evidence>
<dbReference type="EMBL" id="BLAY01000154">
    <property type="protein sequence ID" value="GET42227.1"/>
    <property type="molecule type" value="Genomic_DNA"/>
</dbReference>
<dbReference type="InterPro" id="IPR019734">
    <property type="entry name" value="TPR_rpt"/>
</dbReference>
<dbReference type="NCBIfam" id="NF047558">
    <property type="entry name" value="TPR_END_plus"/>
    <property type="match status" value="1"/>
</dbReference>
<keyword evidence="5" id="KW-1185">Reference proteome</keyword>
<accession>A0AAV3XH31</accession>
<keyword evidence="1" id="KW-0677">Repeat</keyword>
<evidence type="ECO:0000313" key="5">
    <source>
        <dbReference type="Proteomes" id="UP001050975"/>
    </source>
</evidence>
<dbReference type="Gene3D" id="1.25.40.10">
    <property type="entry name" value="Tetratricopeptide repeat domain"/>
    <property type="match status" value="2"/>
</dbReference>
<dbReference type="PANTHER" id="PTHR44858">
    <property type="entry name" value="TETRATRICOPEPTIDE REPEAT PROTEIN 6"/>
    <property type="match status" value="1"/>
</dbReference>
<sequence>MSTAKSPEDTAPSREEVYQALVRSLRRRKGFGIVFVQCSPAEATQLIQRVQQDLPQKRVAVLQLTEPIDNLYDLVANRPERNELNILFIQGLEKSLEPYIKPGYGGEGNYYNLDTVPPILSHLNQQRENFRDRFPNICFVFFLPPFAIKYFILRAPDFFDWSSGVFEFSSDSALFDLKRVFKAKTLKALRDAFLSLIRGERASNLERAITYYKDLLENQLTIGDRLGVAHTLKALGDAFLSRIRGERASNYEQALAYYEKALAIYREIADFYGEANTLKAFGDALQVLKQYEKALDYYDAALAIYQSADLRESCYKVWLSRGIALKNLGQYQKALSSFDAALKSKPDDAASLYNKAGCYAQLGNAELALENLQRAIELNPEKYIKMANNDSAFDIIRDNARFQSLFSSDE</sequence>
<evidence type="ECO:0000256" key="2">
    <source>
        <dbReference type="ARBA" id="ARBA00022803"/>
    </source>
</evidence>
<dbReference type="PROSITE" id="PS50005">
    <property type="entry name" value="TPR"/>
    <property type="match status" value="3"/>
</dbReference>
<dbReference type="InterPro" id="IPR050498">
    <property type="entry name" value="Ycf3"/>
</dbReference>
<feature type="repeat" description="TPR" evidence="3">
    <location>
        <begin position="349"/>
        <end position="382"/>
    </location>
</feature>
<reference evidence="4" key="1">
    <citation type="submission" date="2019-10" db="EMBL/GenBank/DDBJ databases">
        <title>Draft genome sequece of Microseira wollei NIES-4236.</title>
        <authorList>
            <person name="Yamaguchi H."/>
            <person name="Suzuki S."/>
            <person name="Kawachi M."/>
        </authorList>
    </citation>
    <scope>NUCLEOTIDE SEQUENCE</scope>
    <source>
        <strain evidence="4">NIES-4236</strain>
    </source>
</reference>
<name>A0AAV3XH31_9CYAN</name>
<dbReference type="InterPro" id="IPR011990">
    <property type="entry name" value="TPR-like_helical_dom_sf"/>
</dbReference>
<feature type="repeat" description="TPR" evidence="3">
    <location>
        <begin position="275"/>
        <end position="308"/>
    </location>
</feature>